<comment type="caution">
    <text evidence="3">The sequence shown here is derived from an EMBL/GenBank/DDBJ whole genome shotgun (WGS) entry which is preliminary data.</text>
</comment>
<dbReference type="SUPFAM" id="SSF49503">
    <property type="entry name" value="Cupredoxins"/>
    <property type="match status" value="1"/>
</dbReference>
<evidence type="ECO:0000256" key="1">
    <source>
        <dbReference type="ARBA" id="ARBA00022723"/>
    </source>
</evidence>
<dbReference type="InterPro" id="IPR033138">
    <property type="entry name" value="Cu_oxidase_CS"/>
</dbReference>
<dbReference type="EMBL" id="VBAO01000100">
    <property type="protein sequence ID" value="TMI82946.1"/>
    <property type="molecule type" value="Genomic_DNA"/>
</dbReference>
<dbReference type="InterPro" id="IPR049544">
    <property type="entry name" value="SoxE-like_C"/>
</dbReference>
<dbReference type="PROSITE" id="PS00079">
    <property type="entry name" value="MULTICOPPER_OXIDASE1"/>
    <property type="match status" value="1"/>
</dbReference>
<proteinExistence type="predicted"/>
<reference evidence="3 4" key="1">
    <citation type="journal article" date="2019" name="Nat. Microbiol.">
        <title>Mediterranean grassland soil C-N compound turnover is dependent on rainfall and depth, and is mediated by genomically divergent microorganisms.</title>
        <authorList>
            <person name="Diamond S."/>
            <person name="Andeer P.F."/>
            <person name="Li Z."/>
            <person name="Crits-Christoph A."/>
            <person name="Burstein D."/>
            <person name="Anantharaman K."/>
            <person name="Lane K.R."/>
            <person name="Thomas B.C."/>
            <person name="Pan C."/>
            <person name="Northen T.R."/>
            <person name="Banfield J.F."/>
        </authorList>
    </citation>
    <scope>NUCLEOTIDE SEQUENCE [LARGE SCALE GENOMIC DNA]</scope>
    <source>
        <strain evidence="3">NP_7</strain>
    </source>
</reference>
<dbReference type="AlphaFoldDB" id="A0A537JIK7"/>
<evidence type="ECO:0000313" key="4">
    <source>
        <dbReference type="Proteomes" id="UP000320048"/>
    </source>
</evidence>
<gene>
    <name evidence="3" type="ORF">E6H04_03800</name>
</gene>
<keyword evidence="1" id="KW-0479">Metal-binding</keyword>
<dbReference type="InterPro" id="IPR008972">
    <property type="entry name" value="Cupredoxin"/>
</dbReference>
<dbReference type="GO" id="GO:0046872">
    <property type="term" value="F:metal ion binding"/>
    <property type="evidence" value="ECO:0007669"/>
    <property type="project" value="UniProtKB-KW"/>
</dbReference>
<sequence length="190" mass="19980">MRGRAMTRRWHVKIVLRWMAASVCAGLVLIGGGPVPAPPPAQAAGAPAWMHVDAAHKRVSFQVIAADTGANGTLNFNLYANGQMTVTVPAGWRVHIDFVNSGAGALPHSLEVIREITPVPPQGIPPAIPNAATRNLVPGIPPMEKDSVDFTAAPAGRYLWFCGVPAHGIQGMWDRFVVSATAGAPSVTVK</sequence>
<accession>A0A537JIK7</accession>
<evidence type="ECO:0000259" key="2">
    <source>
        <dbReference type="Pfam" id="PF06525"/>
    </source>
</evidence>
<name>A0A537JIK7_9BACT</name>
<protein>
    <recommendedName>
        <fullName evidence="2">Sulfocyanin-like C-terminal domain-containing protein</fullName>
    </recommendedName>
</protein>
<dbReference type="Pfam" id="PF06525">
    <property type="entry name" value="SoxE"/>
    <property type="match status" value="1"/>
</dbReference>
<evidence type="ECO:0000313" key="3">
    <source>
        <dbReference type="EMBL" id="TMI82946.1"/>
    </source>
</evidence>
<feature type="domain" description="Sulfocyanin-like C-terminal" evidence="2">
    <location>
        <begin position="51"/>
        <end position="186"/>
    </location>
</feature>
<dbReference type="Proteomes" id="UP000320048">
    <property type="component" value="Unassembled WGS sequence"/>
</dbReference>
<organism evidence="3 4">
    <name type="scientific">Candidatus Segetimicrobium genomatis</name>
    <dbReference type="NCBI Taxonomy" id="2569760"/>
    <lineage>
        <taxon>Bacteria</taxon>
        <taxon>Bacillati</taxon>
        <taxon>Candidatus Sysuimicrobiota</taxon>
        <taxon>Candidatus Sysuimicrobiia</taxon>
        <taxon>Candidatus Sysuimicrobiales</taxon>
        <taxon>Candidatus Segetimicrobiaceae</taxon>
        <taxon>Candidatus Segetimicrobium</taxon>
    </lineage>
</organism>
<dbReference type="Gene3D" id="2.60.40.420">
    <property type="entry name" value="Cupredoxins - blue copper proteins"/>
    <property type="match status" value="1"/>
</dbReference>